<evidence type="ECO:0000256" key="6">
    <source>
        <dbReference type="ARBA" id="ARBA00023163"/>
    </source>
</evidence>
<dbReference type="PROSITE" id="PS50943">
    <property type="entry name" value="HTH_CROC1"/>
    <property type="match status" value="1"/>
</dbReference>
<dbReference type="SUPFAM" id="SSF88946">
    <property type="entry name" value="Sigma2 domain of RNA polymerase sigma factors"/>
    <property type="match status" value="1"/>
</dbReference>
<dbReference type="PANTHER" id="PTHR30376:SF3">
    <property type="entry name" value="RNA POLYMERASE SIGMA FACTOR RPOH"/>
    <property type="match status" value="1"/>
</dbReference>
<reference evidence="8" key="1">
    <citation type="submission" date="2020-08" db="EMBL/GenBank/DDBJ databases">
        <title>Genome public.</title>
        <authorList>
            <person name="Liu C."/>
            <person name="Sun Q."/>
        </authorList>
    </citation>
    <scope>NUCLEOTIDE SEQUENCE</scope>
    <source>
        <strain evidence="8">NSJ-44</strain>
    </source>
</reference>
<dbReference type="InterPro" id="IPR014284">
    <property type="entry name" value="RNA_pol_sigma-70_dom"/>
</dbReference>
<organism evidence="8 9">
    <name type="scientific">Luoshenia tenuis</name>
    <dbReference type="NCBI Taxonomy" id="2763654"/>
    <lineage>
        <taxon>Bacteria</taxon>
        <taxon>Bacillati</taxon>
        <taxon>Bacillota</taxon>
        <taxon>Clostridia</taxon>
        <taxon>Christensenellales</taxon>
        <taxon>Christensenellaceae</taxon>
        <taxon>Luoshenia</taxon>
    </lineage>
</organism>
<evidence type="ECO:0000313" key="9">
    <source>
        <dbReference type="Proteomes" id="UP000654279"/>
    </source>
</evidence>
<name>A0A926HMS1_9FIRM</name>
<dbReference type="GO" id="GO:0003677">
    <property type="term" value="F:DNA binding"/>
    <property type="evidence" value="ECO:0007669"/>
    <property type="project" value="UniProtKB-KW"/>
</dbReference>
<dbReference type="GO" id="GO:0030435">
    <property type="term" value="P:sporulation resulting in formation of a cellular spore"/>
    <property type="evidence" value="ECO:0007669"/>
    <property type="project" value="UniProtKB-KW"/>
</dbReference>
<keyword evidence="4" id="KW-0731">Sigma factor</keyword>
<dbReference type="Proteomes" id="UP000654279">
    <property type="component" value="Unassembled WGS sequence"/>
</dbReference>
<dbReference type="PANTHER" id="PTHR30376">
    <property type="entry name" value="SIGMA FACTOR RPOH HEAT SHOCK RELATED"/>
    <property type="match status" value="1"/>
</dbReference>
<dbReference type="NCBIfam" id="TIGR02937">
    <property type="entry name" value="sigma70-ECF"/>
    <property type="match status" value="1"/>
</dbReference>
<dbReference type="InterPro" id="IPR013325">
    <property type="entry name" value="RNA_pol_sigma_r2"/>
</dbReference>
<dbReference type="NCBIfam" id="NF004471">
    <property type="entry name" value="PRK05803.1"/>
    <property type="match status" value="1"/>
</dbReference>
<keyword evidence="5" id="KW-0238">DNA-binding</keyword>
<dbReference type="GO" id="GO:0006352">
    <property type="term" value="P:DNA-templated transcription initiation"/>
    <property type="evidence" value="ECO:0007669"/>
    <property type="project" value="InterPro"/>
</dbReference>
<sequence>MSEEFSMLLSLLISALQQVGFFVGHISANAFPQPLSPEEERACLIAMQKGDIEARNRLIETNLRLVAHISKKYTVQGYDSEDLISIGTVGLIKAVMTFNPDKKVQLATYAARCIENEVLMSMRSSKKYRDDISLQEPVGSDRQKDEISLLDILGSDRDNVFDDVELRIQSQALYDHISKCLTERERIVITLRYGLMGSKPLPQREVAKKLNISRSYVSRIEKKALEKLQQAFEKNSDSFLC</sequence>
<dbReference type="PROSITE" id="PS00715">
    <property type="entry name" value="SIGMA70_1"/>
    <property type="match status" value="1"/>
</dbReference>
<dbReference type="InterPro" id="IPR050813">
    <property type="entry name" value="Sigma-70_Factor"/>
</dbReference>
<comment type="caution">
    <text evidence="8">The sequence shown here is derived from an EMBL/GenBank/DDBJ whole genome shotgun (WGS) entry which is preliminary data.</text>
</comment>
<proteinExistence type="inferred from homology"/>
<evidence type="ECO:0000313" key="8">
    <source>
        <dbReference type="EMBL" id="MBC8528890.1"/>
    </source>
</evidence>
<keyword evidence="2" id="KW-0749">Sporulation</keyword>
<evidence type="ECO:0000256" key="1">
    <source>
        <dbReference type="ARBA" id="ARBA00007788"/>
    </source>
</evidence>
<dbReference type="GO" id="GO:0016987">
    <property type="term" value="F:sigma factor activity"/>
    <property type="evidence" value="ECO:0007669"/>
    <property type="project" value="UniProtKB-KW"/>
</dbReference>
<dbReference type="InterPro" id="IPR014209">
    <property type="entry name" value="RNA_pol_sigma-K"/>
</dbReference>
<feature type="domain" description="HTH cro/C1-type" evidence="7">
    <location>
        <begin position="201"/>
        <end position="222"/>
    </location>
</feature>
<evidence type="ECO:0000259" key="7">
    <source>
        <dbReference type="PROSITE" id="PS50943"/>
    </source>
</evidence>
<accession>A0A926HMS1</accession>
<dbReference type="Pfam" id="PF04542">
    <property type="entry name" value="Sigma70_r2"/>
    <property type="match status" value="1"/>
</dbReference>
<dbReference type="InterPro" id="IPR007627">
    <property type="entry name" value="RNA_pol_sigma70_r2"/>
</dbReference>
<dbReference type="NCBIfam" id="TIGR02846">
    <property type="entry name" value="spore_sigmaK"/>
    <property type="match status" value="1"/>
</dbReference>
<dbReference type="InterPro" id="IPR013324">
    <property type="entry name" value="RNA_pol_sigma_r3/r4-like"/>
</dbReference>
<evidence type="ECO:0000256" key="2">
    <source>
        <dbReference type="ARBA" id="ARBA00022969"/>
    </source>
</evidence>
<evidence type="ECO:0000256" key="5">
    <source>
        <dbReference type="ARBA" id="ARBA00023125"/>
    </source>
</evidence>
<dbReference type="Gene3D" id="1.10.10.10">
    <property type="entry name" value="Winged helix-like DNA-binding domain superfamily/Winged helix DNA-binding domain"/>
    <property type="match status" value="1"/>
</dbReference>
<evidence type="ECO:0000256" key="3">
    <source>
        <dbReference type="ARBA" id="ARBA00023015"/>
    </source>
</evidence>
<dbReference type="AlphaFoldDB" id="A0A926HMS1"/>
<dbReference type="EMBL" id="JACRSO010000002">
    <property type="protein sequence ID" value="MBC8528890.1"/>
    <property type="molecule type" value="Genomic_DNA"/>
</dbReference>
<comment type="similarity">
    <text evidence="1">Belongs to the sigma-70 factor family.</text>
</comment>
<dbReference type="InterPro" id="IPR036388">
    <property type="entry name" value="WH-like_DNA-bd_sf"/>
</dbReference>
<protein>
    <submittedName>
        <fullName evidence="8">RNA polymerase sporulation sigma factor SigK</fullName>
    </submittedName>
</protein>
<dbReference type="SUPFAM" id="SSF88659">
    <property type="entry name" value="Sigma3 and sigma4 domains of RNA polymerase sigma factors"/>
    <property type="match status" value="1"/>
</dbReference>
<dbReference type="InterPro" id="IPR001387">
    <property type="entry name" value="Cro/C1-type_HTH"/>
</dbReference>
<dbReference type="CDD" id="cd06171">
    <property type="entry name" value="Sigma70_r4"/>
    <property type="match status" value="1"/>
</dbReference>
<dbReference type="Gene3D" id="1.20.120.1810">
    <property type="match status" value="1"/>
</dbReference>
<evidence type="ECO:0000256" key="4">
    <source>
        <dbReference type="ARBA" id="ARBA00023082"/>
    </source>
</evidence>
<dbReference type="InterPro" id="IPR007630">
    <property type="entry name" value="RNA_pol_sigma70_r4"/>
</dbReference>
<dbReference type="PIRSF" id="PIRSF000770">
    <property type="entry name" value="RNA_pol_sigma-SigE/K"/>
    <property type="match status" value="1"/>
</dbReference>
<dbReference type="InterPro" id="IPR000943">
    <property type="entry name" value="RNA_pol_sigma70"/>
</dbReference>
<keyword evidence="6" id="KW-0804">Transcription</keyword>
<keyword evidence="9" id="KW-1185">Reference proteome</keyword>
<dbReference type="PRINTS" id="PR00046">
    <property type="entry name" value="SIGMA70FCT"/>
</dbReference>
<dbReference type="Pfam" id="PF04545">
    <property type="entry name" value="Sigma70_r4"/>
    <property type="match status" value="1"/>
</dbReference>
<keyword evidence="3" id="KW-0805">Transcription regulation</keyword>
<gene>
    <name evidence="8" type="primary">sigK</name>
    <name evidence="8" type="ORF">H8699_05575</name>
</gene>